<evidence type="ECO:0000313" key="1">
    <source>
        <dbReference type="EMBL" id="MDP5272562.1"/>
    </source>
</evidence>
<comment type="caution">
    <text evidence="1">The sequence shown here is derived from an EMBL/GenBank/DDBJ whole genome shotgun (WGS) entry which is preliminary data.</text>
</comment>
<evidence type="ECO:0000313" key="2">
    <source>
        <dbReference type="Proteomes" id="UP001231941"/>
    </source>
</evidence>
<sequence>MFKEIFYETKYIIKNFPNFIELKKQYTPLRYEQKDLQNIQKKLKRALGHPIYTKPNYNKLEQKIINKIQQTTKANNLNNVTRTQAYLEIYKRNPSLHWALLAHMVSRNGGWNMTDLKGEFLPHLLSYEKRLATFLMLERANALIFQDAYPQLLLFEESQHLKKNLFHLLDAFHVSKFMRPFWELYWNEGQSTLLTVALIINEQNYIENRVISNPQFKEKVIDKFYFKAQSLLQLNQVIFPMISSKHKKKVELVGLTVQDFANLHERIEVGKKLYVILFCYQKQHQAIVRFSLQVPHTGSRMDYWPQLFLQIKKNKSDYKKQRIIGCNIKKGAEPLFSPQLVHIWSDIPFQPTSHEDWFKDLSVLKYFKKVKPPITIEMTQNYCQALNKIELAVMAGNMLFAND</sequence>
<proteinExistence type="predicted"/>
<dbReference type="EMBL" id="JAVAMP010000001">
    <property type="protein sequence ID" value="MDP5272562.1"/>
    <property type="molecule type" value="Genomic_DNA"/>
</dbReference>
<protein>
    <submittedName>
        <fullName evidence="1">DUF2515 family protein</fullName>
    </submittedName>
</protein>
<organism evidence="1 2">
    <name type="scientific">Chengkuizengella axinellae</name>
    <dbReference type="NCBI Taxonomy" id="3064388"/>
    <lineage>
        <taxon>Bacteria</taxon>
        <taxon>Bacillati</taxon>
        <taxon>Bacillota</taxon>
        <taxon>Bacilli</taxon>
        <taxon>Bacillales</taxon>
        <taxon>Paenibacillaceae</taxon>
        <taxon>Chengkuizengella</taxon>
    </lineage>
</organism>
<name>A0ABT9ITB5_9BACL</name>
<dbReference type="Proteomes" id="UP001231941">
    <property type="component" value="Unassembled WGS sequence"/>
</dbReference>
<dbReference type="InterPro" id="IPR019658">
    <property type="entry name" value="DUF2515"/>
</dbReference>
<reference evidence="1 2" key="1">
    <citation type="submission" date="2023-08" db="EMBL/GenBank/DDBJ databases">
        <authorList>
            <person name="Park J.-S."/>
        </authorList>
    </citation>
    <scope>NUCLEOTIDE SEQUENCE [LARGE SCALE GENOMIC DNA]</scope>
    <source>
        <strain evidence="1 2">2205SS18-9</strain>
    </source>
</reference>
<keyword evidence="2" id="KW-1185">Reference proteome</keyword>
<dbReference type="Pfam" id="PF10720">
    <property type="entry name" value="DUF2515"/>
    <property type="match status" value="1"/>
</dbReference>
<accession>A0ABT9ITB5</accession>
<dbReference type="RefSeq" id="WP_305989878.1">
    <property type="nucleotide sequence ID" value="NZ_JAVAMP010000001.1"/>
</dbReference>
<gene>
    <name evidence="1" type="ORF">Q5Y73_00420</name>
</gene>